<reference evidence="3 4" key="1">
    <citation type="submission" date="2019-09" db="EMBL/GenBank/DDBJ databases">
        <authorList>
            <person name="Brejova B."/>
        </authorList>
    </citation>
    <scope>NUCLEOTIDE SEQUENCE [LARGE SCALE GENOMIC DNA]</scope>
</reference>
<dbReference type="PANTHER" id="PTHR46230">
    <property type="match status" value="1"/>
</dbReference>
<feature type="region of interest" description="Disordered" evidence="2">
    <location>
        <begin position="34"/>
        <end position="67"/>
    </location>
</feature>
<dbReference type="Gene3D" id="3.30.300.90">
    <property type="entry name" value="BolA-like"/>
    <property type="match status" value="1"/>
</dbReference>
<comment type="similarity">
    <text evidence="1">Belongs to the BolA/IbaG family.</text>
</comment>
<keyword evidence="4" id="KW-1185">Reference proteome</keyword>
<dbReference type="Pfam" id="PF01722">
    <property type="entry name" value="BolA"/>
    <property type="match status" value="1"/>
</dbReference>
<dbReference type="PANTHER" id="PTHR46230:SF7">
    <property type="entry name" value="BOLA-LIKE PROTEIN 1"/>
    <property type="match status" value="1"/>
</dbReference>
<dbReference type="SUPFAM" id="SSF82657">
    <property type="entry name" value="BolA-like"/>
    <property type="match status" value="1"/>
</dbReference>
<feature type="compositionally biased region" description="Low complexity" evidence="2">
    <location>
        <begin position="35"/>
        <end position="67"/>
    </location>
</feature>
<dbReference type="GO" id="GO:0044572">
    <property type="term" value="P:[4Fe-4S] cluster assembly"/>
    <property type="evidence" value="ECO:0007669"/>
    <property type="project" value="TreeGrafter"/>
</dbReference>
<evidence type="ECO:0000313" key="3">
    <source>
        <dbReference type="EMBL" id="VVT45045.1"/>
    </source>
</evidence>
<name>A0A5E8B2B4_9ASCO</name>
<dbReference type="Proteomes" id="UP000398389">
    <property type="component" value="Unassembled WGS sequence"/>
</dbReference>
<gene>
    <name evidence="3" type="ORF">SAPINGB_P000619</name>
</gene>
<dbReference type="EMBL" id="CABVLU010000001">
    <property type="protein sequence ID" value="VVT45045.1"/>
    <property type="molecule type" value="Genomic_DNA"/>
</dbReference>
<dbReference type="InterPro" id="IPR036065">
    <property type="entry name" value="BolA-like_sf"/>
</dbReference>
<dbReference type="OrthoDB" id="411584at2759"/>
<protein>
    <recommendedName>
        <fullName evidence="5">BolA protein</fullName>
    </recommendedName>
</protein>
<accession>A0A5E8B2B4</accession>
<evidence type="ECO:0000256" key="2">
    <source>
        <dbReference type="SAM" id="MobiDB-lite"/>
    </source>
</evidence>
<evidence type="ECO:0008006" key="5">
    <source>
        <dbReference type="Google" id="ProtNLM"/>
    </source>
</evidence>
<dbReference type="GO" id="GO:0005759">
    <property type="term" value="C:mitochondrial matrix"/>
    <property type="evidence" value="ECO:0007669"/>
    <property type="project" value="TreeGrafter"/>
</dbReference>
<dbReference type="AlphaFoldDB" id="A0A5E8B2B4"/>
<dbReference type="InterPro" id="IPR002634">
    <property type="entry name" value="BolA"/>
</dbReference>
<dbReference type="GeneID" id="43579442"/>
<evidence type="ECO:0000313" key="4">
    <source>
        <dbReference type="Proteomes" id="UP000398389"/>
    </source>
</evidence>
<sequence length="168" mass="18893">MNFLKQSSTQISRLTRSSPTRLSYYSINPIFSRMSSSSSASSTATSTTTSESSAPLTTPIGDTDGGPITTTIIQRVQENFAPSYFAIYNDSRFHAHHAARRNSENKVESHFRLEIVSNAFKGKPQPARHRQVYNLFKEEMAMPNGVHSMSLKTKTEDEWAKLQQNEKN</sequence>
<dbReference type="RefSeq" id="XP_031851233.1">
    <property type="nucleotide sequence ID" value="XM_031995342.1"/>
</dbReference>
<proteinExistence type="inferred from homology"/>
<organism evidence="3 4">
    <name type="scientific">Magnusiomyces paraingens</name>
    <dbReference type="NCBI Taxonomy" id="2606893"/>
    <lineage>
        <taxon>Eukaryota</taxon>
        <taxon>Fungi</taxon>
        <taxon>Dikarya</taxon>
        <taxon>Ascomycota</taxon>
        <taxon>Saccharomycotina</taxon>
        <taxon>Dipodascomycetes</taxon>
        <taxon>Dipodascales</taxon>
        <taxon>Dipodascaceae</taxon>
        <taxon>Magnusiomyces</taxon>
    </lineage>
</organism>
<evidence type="ECO:0000256" key="1">
    <source>
        <dbReference type="RuleBase" id="RU003860"/>
    </source>
</evidence>